<dbReference type="PANTHER" id="PTHR45270:SF1">
    <property type="entry name" value="CHAPERONE DNAJ-DOMAIN SUPERFAMILY PROTEIN"/>
    <property type="match status" value="1"/>
</dbReference>
<dbReference type="STRING" id="1194695.A0A5A7T0S4"/>
<sequence>MDCWSLSLPLDDEFKKLVNRMNPHRVTIDNDSIRKATPIKVDSANKRGSLLEVVQAVLVHPDKNMGSPLASESFKKLQCAYENCSSSQFSEDMMYVYLKVRLWQGGNTAGPGVGDITKQMTAIEEMVANYSKTSWAFKVQDNLEITRTEKILVDNTWVAFHKKDRKHMIACLNGLSVYFGEKNQENRCYVLFSGTQPGIYKSWASVCAVTKGTKAHYKKYSTIEEAQAEADQYLKKGQYYIDPELREKTPEANNLESMKKIKESEKELMNLKKQVLKIEEQIMRLKDKIDQLEAENQHLRDQTFLPE</sequence>
<keyword evidence="1" id="KW-0175">Coiled coil</keyword>
<evidence type="ECO:0000313" key="3">
    <source>
        <dbReference type="EMBL" id="KAA0037042.1"/>
    </source>
</evidence>
<evidence type="ECO:0000256" key="1">
    <source>
        <dbReference type="SAM" id="Coils"/>
    </source>
</evidence>
<dbReference type="InterPro" id="IPR037056">
    <property type="entry name" value="RNase_H1_N_sf"/>
</dbReference>
<feature type="domain" description="Ribonuclease H1 N-terminal" evidence="2">
    <location>
        <begin position="189"/>
        <end position="228"/>
    </location>
</feature>
<dbReference type="EMBL" id="SSTE01019085">
    <property type="protein sequence ID" value="KAA0037042.1"/>
    <property type="molecule type" value="Genomic_DNA"/>
</dbReference>
<proteinExistence type="predicted"/>
<comment type="caution">
    <text evidence="3">The sequence shown here is derived from an EMBL/GenBank/DDBJ whole genome shotgun (WGS) entry which is preliminary data.</text>
</comment>
<evidence type="ECO:0000259" key="2">
    <source>
        <dbReference type="Pfam" id="PF01693"/>
    </source>
</evidence>
<accession>A0A5A7T0S4</accession>
<dbReference type="SUPFAM" id="SSF55658">
    <property type="entry name" value="L9 N-domain-like"/>
    <property type="match status" value="1"/>
</dbReference>
<dbReference type="Pfam" id="PF01693">
    <property type="entry name" value="Cauli_VI"/>
    <property type="match status" value="1"/>
</dbReference>
<dbReference type="InterPro" id="IPR011320">
    <property type="entry name" value="RNase_H1_N"/>
</dbReference>
<dbReference type="InterPro" id="IPR009027">
    <property type="entry name" value="Ribosomal_bL9/RNase_H1_N"/>
</dbReference>
<organism evidence="3 4">
    <name type="scientific">Cucumis melo var. makuwa</name>
    <name type="common">Oriental melon</name>
    <dbReference type="NCBI Taxonomy" id="1194695"/>
    <lineage>
        <taxon>Eukaryota</taxon>
        <taxon>Viridiplantae</taxon>
        <taxon>Streptophyta</taxon>
        <taxon>Embryophyta</taxon>
        <taxon>Tracheophyta</taxon>
        <taxon>Spermatophyta</taxon>
        <taxon>Magnoliopsida</taxon>
        <taxon>eudicotyledons</taxon>
        <taxon>Gunneridae</taxon>
        <taxon>Pentapetalae</taxon>
        <taxon>rosids</taxon>
        <taxon>fabids</taxon>
        <taxon>Cucurbitales</taxon>
        <taxon>Cucurbitaceae</taxon>
        <taxon>Benincaseae</taxon>
        <taxon>Cucumis</taxon>
    </lineage>
</organism>
<dbReference type="InterPro" id="IPR036869">
    <property type="entry name" value="J_dom_sf"/>
</dbReference>
<dbReference type="InterPro" id="IPR001623">
    <property type="entry name" value="DnaJ_domain"/>
</dbReference>
<dbReference type="SUPFAM" id="SSF46565">
    <property type="entry name" value="Chaperone J-domain"/>
    <property type="match status" value="1"/>
</dbReference>
<dbReference type="Gene3D" id="3.40.970.10">
    <property type="entry name" value="Ribonuclease H1, N-terminal domain"/>
    <property type="match status" value="1"/>
</dbReference>
<dbReference type="AlphaFoldDB" id="A0A5A7T0S4"/>
<dbReference type="PANTHER" id="PTHR45270">
    <property type="entry name" value="OS03G0832900 PROTEIN"/>
    <property type="match status" value="1"/>
</dbReference>
<reference evidence="3 4" key="1">
    <citation type="submission" date="2019-08" db="EMBL/GenBank/DDBJ databases">
        <title>Draft genome sequences of two oriental melons (Cucumis melo L. var makuwa).</title>
        <authorList>
            <person name="Kwon S.-Y."/>
        </authorList>
    </citation>
    <scope>NUCLEOTIDE SEQUENCE [LARGE SCALE GENOMIC DNA]</scope>
    <source>
        <strain evidence="4">cv. SW 3</strain>
        <tissue evidence="3">Leaf</tissue>
    </source>
</reference>
<feature type="coiled-coil region" evidence="1">
    <location>
        <begin position="254"/>
        <end position="302"/>
    </location>
</feature>
<gene>
    <name evidence="3" type="ORF">E6C27_scaffold86G001370</name>
</gene>
<protein>
    <submittedName>
        <fullName evidence="3">ACT domain-containing protein ACR4-like isoform X1</fullName>
    </submittedName>
</protein>
<name>A0A5A7T0S4_CUCMM</name>
<dbReference type="Proteomes" id="UP000321393">
    <property type="component" value="Unassembled WGS sequence"/>
</dbReference>
<dbReference type="OrthoDB" id="1745678at2759"/>
<dbReference type="CDD" id="cd06257">
    <property type="entry name" value="DnaJ"/>
    <property type="match status" value="1"/>
</dbReference>
<evidence type="ECO:0000313" key="4">
    <source>
        <dbReference type="Proteomes" id="UP000321393"/>
    </source>
</evidence>